<proteinExistence type="predicted"/>
<organism evidence="1">
    <name type="scientific">Tetraodon nigroviridis</name>
    <name type="common">Spotted green pufferfish</name>
    <name type="synonym">Chelonodon nigroviridis</name>
    <dbReference type="NCBI Taxonomy" id="99883"/>
    <lineage>
        <taxon>Eukaryota</taxon>
        <taxon>Metazoa</taxon>
        <taxon>Chordata</taxon>
        <taxon>Craniata</taxon>
        <taxon>Vertebrata</taxon>
        <taxon>Euteleostomi</taxon>
        <taxon>Actinopterygii</taxon>
        <taxon>Neopterygii</taxon>
        <taxon>Teleostei</taxon>
        <taxon>Neoteleostei</taxon>
        <taxon>Acanthomorphata</taxon>
        <taxon>Eupercaria</taxon>
        <taxon>Tetraodontiformes</taxon>
        <taxon>Tetradontoidea</taxon>
        <taxon>Tetraodontidae</taxon>
        <taxon>Tetraodon</taxon>
    </lineage>
</organism>
<dbReference type="KEGG" id="tng:GSTEN00002300G001"/>
<comment type="caution">
    <text evidence="1">The sequence shown here is derived from an EMBL/GenBank/DDBJ whole genome shotgun (WGS) entry which is preliminary data.</text>
</comment>
<feature type="non-terminal residue" evidence="1">
    <location>
        <position position="29"/>
    </location>
</feature>
<sequence length="29" mass="3398">FSSLQIFGVWLARRYRNTKDPRSNPGAFL</sequence>
<reference evidence="1" key="2">
    <citation type="submission" date="2004-02" db="EMBL/GenBank/DDBJ databases">
        <authorList>
            <consortium name="Genoscope"/>
            <consortium name="Whitehead Institute Centre for Genome Research"/>
        </authorList>
    </citation>
    <scope>NUCLEOTIDE SEQUENCE</scope>
</reference>
<protein>
    <submittedName>
        <fullName evidence="1">(spotted green pufferfish) hypothetical protein</fullName>
    </submittedName>
</protein>
<gene>
    <name evidence="1" type="ORF">GSTENG00002300001</name>
</gene>
<feature type="non-terminal residue" evidence="1">
    <location>
        <position position="1"/>
    </location>
</feature>
<reference evidence="1" key="1">
    <citation type="journal article" date="2004" name="Nature">
        <title>Genome duplication in the teleost fish Tetraodon nigroviridis reveals the early vertebrate proto-karyotype.</title>
        <authorList>
            <person name="Jaillon O."/>
            <person name="Aury J.-M."/>
            <person name="Brunet F."/>
            <person name="Petit J.-L."/>
            <person name="Stange-Thomann N."/>
            <person name="Mauceli E."/>
            <person name="Bouneau L."/>
            <person name="Fischer C."/>
            <person name="Ozouf-Costaz C."/>
            <person name="Bernot A."/>
            <person name="Nicaud S."/>
            <person name="Jaffe D."/>
            <person name="Fisher S."/>
            <person name="Lutfalla G."/>
            <person name="Dossat C."/>
            <person name="Segurens B."/>
            <person name="Dasilva C."/>
            <person name="Salanoubat M."/>
            <person name="Levy M."/>
            <person name="Boudet N."/>
            <person name="Castellano S."/>
            <person name="Anthouard V."/>
            <person name="Jubin C."/>
            <person name="Castelli V."/>
            <person name="Katinka M."/>
            <person name="Vacherie B."/>
            <person name="Biemont C."/>
            <person name="Skalli Z."/>
            <person name="Cattolico L."/>
            <person name="Poulain J."/>
            <person name="De Berardinis V."/>
            <person name="Cruaud C."/>
            <person name="Duprat S."/>
            <person name="Brottier P."/>
            <person name="Coutanceau J.-P."/>
            <person name="Gouzy J."/>
            <person name="Parra G."/>
            <person name="Lardier G."/>
            <person name="Chapple C."/>
            <person name="McKernan K.J."/>
            <person name="McEwan P."/>
            <person name="Bosak S."/>
            <person name="Kellis M."/>
            <person name="Volff J.-N."/>
            <person name="Guigo R."/>
            <person name="Zody M.C."/>
            <person name="Mesirov J."/>
            <person name="Lindblad-Toh K."/>
            <person name="Birren B."/>
            <person name="Nusbaum C."/>
            <person name="Kahn D."/>
            <person name="Robinson-Rechavi M."/>
            <person name="Laudet V."/>
            <person name="Schachter V."/>
            <person name="Quetier F."/>
            <person name="Saurin W."/>
            <person name="Scarpelli C."/>
            <person name="Wincker P."/>
            <person name="Lander E.S."/>
            <person name="Weissenbach J."/>
            <person name="Roest Crollius H."/>
        </authorList>
    </citation>
    <scope>NUCLEOTIDE SEQUENCE [LARGE SCALE GENOMIC DNA]</scope>
</reference>
<evidence type="ECO:0000313" key="1">
    <source>
        <dbReference type="EMBL" id="CAF88740.1"/>
    </source>
</evidence>
<name>Q4TEE2_TETNG</name>
<accession>Q4TEE2</accession>
<dbReference type="AlphaFoldDB" id="Q4TEE2"/>
<dbReference type="EMBL" id="CAAE01005468">
    <property type="protein sequence ID" value="CAF88740.1"/>
    <property type="molecule type" value="Genomic_DNA"/>
</dbReference>